<comment type="caution">
    <text evidence="15">The sequence shown here is derived from an EMBL/GenBank/DDBJ whole genome shotgun (WGS) entry which is preliminary data.</text>
</comment>
<sequence length="441" mass="50263">MQALTNSQGQGVIPQTFHSSIFFSISKGSDKIGGLLEYLEIIRKHNINITRIESRPSKTDKKDYDFFLDLEYPTENNKEVEKVIKDLEGKGVKATTVQESSNQTYTPWFPRKISDLDLFANKVLEMGSELTSDHPGASDPVYRERRKEIAKIASTYKHGDEIPRIEYSEEEVKTWGTVYNKLKELFPTHACHQHAYIFPLLEQNCGYSPDNIPQLQDISNFLQECTGWRIRPVQGLLSGRDFLNGLAFRVFHATQYIRHPSVPLYTPEPDCCHELLGHVPLLADPDFADFSQEIGLASIGASDEDIQLLGTCYWFTVEFGLCKEGDSTRAYGAGLLSSTGEMEHFPTDKAKKLPFDPFVACKTEYPITTFQPLYFVAESFQKAKEQMRQFADSFKKPFSIRYNPYTQSIEILDNKDKLLNICNDIKNQSEMLADAILKLKL</sequence>
<evidence type="ECO:0000256" key="8">
    <source>
        <dbReference type="ARBA" id="ARBA00023033"/>
    </source>
</evidence>
<protein>
    <recommendedName>
        <fullName evidence="4">phenylalanine 4-monooxygenase</fullName>
        <ecNumber evidence="4">1.14.16.1</ecNumber>
    </recommendedName>
    <alternativeName>
        <fullName evidence="10">Phe-4-monooxygenase</fullName>
    </alternativeName>
</protein>
<comment type="similarity">
    <text evidence="3">Belongs to the biopterin-dependent aromatic amino acid hydroxylase family.</text>
</comment>
<dbReference type="Proteomes" id="UP001344447">
    <property type="component" value="Unassembled WGS sequence"/>
</dbReference>
<evidence type="ECO:0000313" key="15">
    <source>
        <dbReference type="EMBL" id="KAK5582910.1"/>
    </source>
</evidence>
<evidence type="ECO:0000256" key="3">
    <source>
        <dbReference type="ARBA" id="ARBA00009712"/>
    </source>
</evidence>
<accession>A0AAN7U7X0</accession>
<feature type="binding site" evidence="11">
    <location>
        <position position="273"/>
    </location>
    <ligand>
        <name>Fe cation</name>
        <dbReference type="ChEBI" id="CHEBI:24875"/>
    </ligand>
</feature>
<keyword evidence="8" id="KW-0503">Monooxygenase</keyword>
<dbReference type="PANTHER" id="PTHR11473:SF24">
    <property type="entry name" value="PHENYLALANINE-4-HYDROXYLASE"/>
    <property type="match status" value="1"/>
</dbReference>
<dbReference type="CDD" id="cd03347">
    <property type="entry name" value="eu_PheOH"/>
    <property type="match status" value="1"/>
</dbReference>
<evidence type="ECO:0000256" key="5">
    <source>
        <dbReference type="ARBA" id="ARBA00022723"/>
    </source>
</evidence>
<evidence type="ECO:0000256" key="1">
    <source>
        <dbReference type="ARBA" id="ARBA00001954"/>
    </source>
</evidence>
<feature type="domain" description="Biopterin-dependent aromatic amino acid hydroxylase family profile" evidence="13">
    <location>
        <begin position="94"/>
        <end position="440"/>
    </location>
</feature>
<dbReference type="PROSITE" id="PS00858">
    <property type="entry name" value="PREPHENATE_DEHYDR_2"/>
    <property type="match status" value="1"/>
</dbReference>
<dbReference type="PROSITE" id="PS00367">
    <property type="entry name" value="BH4_AAA_HYDROXYL_1"/>
    <property type="match status" value="1"/>
</dbReference>
<dbReference type="InterPro" id="IPR002912">
    <property type="entry name" value="ACT_dom"/>
</dbReference>
<keyword evidence="5 11" id="KW-0479">Metal-binding</keyword>
<dbReference type="InterPro" id="IPR045865">
    <property type="entry name" value="ACT-like_dom_sf"/>
</dbReference>
<evidence type="ECO:0000313" key="16">
    <source>
        <dbReference type="Proteomes" id="UP001344447"/>
    </source>
</evidence>
<dbReference type="InterPro" id="IPR041912">
    <property type="entry name" value="Euk_PheOH_cat"/>
</dbReference>
<dbReference type="PANTHER" id="PTHR11473">
    <property type="entry name" value="AROMATIC AMINO ACID HYDROXYLASE"/>
    <property type="match status" value="1"/>
</dbReference>
<evidence type="ECO:0000256" key="11">
    <source>
        <dbReference type="PIRSR" id="PIRSR000336-1"/>
    </source>
</evidence>
<dbReference type="GO" id="GO:0009094">
    <property type="term" value="P:L-phenylalanine biosynthetic process"/>
    <property type="evidence" value="ECO:0007669"/>
    <property type="project" value="InterPro"/>
</dbReference>
<dbReference type="SUPFAM" id="SSF55021">
    <property type="entry name" value="ACT-like"/>
    <property type="match status" value="1"/>
</dbReference>
<dbReference type="GO" id="GO:0005506">
    <property type="term" value="F:iron ion binding"/>
    <property type="evidence" value="ECO:0007669"/>
    <property type="project" value="InterPro"/>
</dbReference>
<dbReference type="GO" id="GO:0004664">
    <property type="term" value="F:prephenate dehydratase activity"/>
    <property type="evidence" value="ECO:0007669"/>
    <property type="project" value="InterPro"/>
</dbReference>
<keyword evidence="7 11" id="KW-0408">Iron</keyword>
<dbReference type="AlphaFoldDB" id="A0AAN7U7X0"/>
<proteinExistence type="inferred from homology"/>
<dbReference type="PRINTS" id="PR00372">
    <property type="entry name" value="FYWHYDRXLASE"/>
</dbReference>
<dbReference type="EC" id="1.14.16.1" evidence="4"/>
<feature type="domain" description="ACT" evidence="14">
    <location>
        <begin position="23"/>
        <end position="102"/>
    </location>
</feature>
<dbReference type="Pfam" id="PF00351">
    <property type="entry name" value="Biopterin_H"/>
    <property type="match status" value="1"/>
</dbReference>
<dbReference type="InterPro" id="IPR001273">
    <property type="entry name" value="ArAA_hydroxylase"/>
</dbReference>
<keyword evidence="6" id="KW-0560">Oxidoreductase</keyword>
<dbReference type="CDD" id="cd04880">
    <property type="entry name" value="ACT_AAAH-PDT-like"/>
    <property type="match status" value="1"/>
</dbReference>
<feature type="binding site" evidence="11">
    <location>
        <position position="318"/>
    </location>
    <ligand>
        <name>Fe cation</name>
        <dbReference type="ChEBI" id="CHEBI:24875"/>
    </ligand>
</feature>
<evidence type="ECO:0000256" key="10">
    <source>
        <dbReference type="ARBA" id="ARBA00029922"/>
    </source>
</evidence>
<organism evidence="15 16">
    <name type="scientific">Dictyostelium firmibasis</name>
    <dbReference type="NCBI Taxonomy" id="79012"/>
    <lineage>
        <taxon>Eukaryota</taxon>
        <taxon>Amoebozoa</taxon>
        <taxon>Evosea</taxon>
        <taxon>Eumycetozoa</taxon>
        <taxon>Dictyostelia</taxon>
        <taxon>Dictyosteliales</taxon>
        <taxon>Dictyosteliaceae</taxon>
        <taxon>Dictyostelium</taxon>
    </lineage>
</organism>
<feature type="binding site" evidence="11">
    <location>
        <position position="278"/>
    </location>
    <ligand>
        <name>Fe cation</name>
        <dbReference type="ChEBI" id="CHEBI:24875"/>
    </ligand>
</feature>
<keyword evidence="16" id="KW-1185">Reference proteome</keyword>
<dbReference type="PROSITE" id="PS51410">
    <property type="entry name" value="BH4_AAA_HYDROXYL_2"/>
    <property type="match status" value="1"/>
</dbReference>
<dbReference type="InterPro" id="IPR019773">
    <property type="entry name" value="Tyrosine_3-monooxygenase-like"/>
</dbReference>
<dbReference type="GO" id="GO:0004505">
    <property type="term" value="F:phenylalanine 4-monooxygenase activity"/>
    <property type="evidence" value="ECO:0007669"/>
    <property type="project" value="UniProtKB-EC"/>
</dbReference>
<keyword evidence="9" id="KW-0585">Phenylalanine catabolism</keyword>
<evidence type="ECO:0000256" key="12">
    <source>
        <dbReference type="PIRSR" id="PIRSR601273-2"/>
    </source>
</evidence>
<evidence type="ECO:0000256" key="4">
    <source>
        <dbReference type="ARBA" id="ARBA00011995"/>
    </source>
</evidence>
<evidence type="ECO:0000259" key="13">
    <source>
        <dbReference type="PROSITE" id="PS51410"/>
    </source>
</evidence>
<dbReference type="GO" id="GO:0006559">
    <property type="term" value="P:L-phenylalanine catabolic process"/>
    <property type="evidence" value="ECO:0007669"/>
    <property type="project" value="UniProtKB-KW"/>
</dbReference>
<evidence type="ECO:0000256" key="2">
    <source>
        <dbReference type="ARBA" id="ARBA00005088"/>
    </source>
</evidence>
<dbReference type="InterPro" id="IPR036951">
    <property type="entry name" value="ArAA_hydroxylase_sf"/>
</dbReference>
<dbReference type="InterPro" id="IPR018301">
    <property type="entry name" value="ArAA_hydroxylase_Fe/CU_BS"/>
</dbReference>
<evidence type="ECO:0000256" key="9">
    <source>
        <dbReference type="ARBA" id="ARBA00023232"/>
    </source>
</evidence>
<dbReference type="InterPro" id="IPR018528">
    <property type="entry name" value="Preph_deHydtase_CS"/>
</dbReference>
<dbReference type="InterPro" id="IPR019774">
    <property type="entry name" value="Aromatic-AA_hydroxylase_C"/>
</dbReference>
<evidence type="ECO:0000259" key="14">
    <source>
        <dbReference type="PROSITE" id="PS51671"/>
    </source>
</evidence>
<dbReference type="Gene3D" id="1.10.800.10">
    <property type="entry name" value="Aromatic amino acid hydroxylase"/>
    <property type="match status" value="1"/>
</dbReference>
<dbReference type="InterPro" id="IPR036329">
    <property type="entry name" value="Aro-AA_hydroxylase_C_sf"/>
</dbReference>
<dbReference type="EMBL" id="JAVFKY010000001">
    <property type="protein sequence ID" value="KAK5582910.1"/>
    <property type="molecule type" value="Genomic_DNA"/>
</dbReference>
<dbReference type="PROSITE" id="PS51671">
    <property type="entry name" value="ACT"/>
    <property type="match status" value="1"/>
</dbReference>
<gene>
    <name evidence="15" type="ORF">RB653_004499</name>
</gene>
<evidence type="ECO:0000256" key="6">
    <source>
        <dbReference type="ARBA" id="ARBA00023002"/>
    </source>
</evidence>
<comment type="cofactor">
    <cofactor evidence="1 12">
        <name>Fe(2+)</name>
        <dbReference type="ChEBI" id="CHEBI:29033"/>
    </cofactor>
</comment>
<dbReference type="FunFam" id="1.10.800.10:FF:000004">
    <property type="entry name" value="Tyrosine 3-monooxygenase"/>
    <property type="match status" value="1"/>
</dbReference>
<dbReference type="PIRSF" id="PIRSF000336">
    <property type="entry name" value="TH"/>
    <property type="match status" value="1"/>
</dbReference>
<evidence type="ECO:0000256" key="7">
    <source>
        <dbReference type="ARBA" id="ARBA00023004"/>
    </source>
</evidence>
<reference evidence="15 16" key="1">
    <citation type="submission" date="2023-11" db="EMBL/GenBank/DDBJ databases">
        <title>Dfirmibasis_genome.</title>
        <authorList>
            <person name="Edelbroek B."/>
            <person name="Kjellin J."/>
            <person name="Jerlstrom-Hultqvist J."/>
            <person name="Soderbom F."/>
        </authorList>
    </citation>
    <scope>NUCLEOTIDE SEQUENCE [LARGE SCALE GENOMIC DNA]</scope>
    <source>
        <strain evidence="15 16">TNS-C-14</strain>
    </source>
</reference>
<name>A0AAN7U7X0_9MYCE</name>
<comment type="pathway">
    <text evidence="2">Amino-acid degradation; L-phenylalanine degradation; acetoacetate and fumarate from L-phenylalanine: step 1/6.</text>
</comment>
<dbReference type="SUPFAM" id="SSF56534">
    <property type="entry name" value="Aromatic aminoacid monoxygenases, catalytic and oligomerization domains"/>
    <property type="match status" value="1"/>
</dbReference>